<feature type="compositionally biased region" description="Low complexity" evidence="11">
    <location>
        <begin position="998"/>
        <end position="1008"/>
    </location>
</feature>
<feature type="compositionally biased region" description="Polar residues" evidence="11">
    <location>
        <begin position="1089"/>
        <end position="1114"/>
    </location>
</feature>
<evidence type="ECO:0000259" key="13">
    <source>
        <dbReference type="Pfam" id="PF13691"/>
    </source>
</evidence>
<keyword evidence="15" id="KW-1185">Reference proteome</keyword>
<evidence type="ECO:0000256" key="8">
    <source>
        <dbReference type="ARBA" id="ARBA00022759"/>
    </source>
</evidence>
<accession>A0A317Y2E5</accession>
<evidence type="ECO:0000256" key="6">
    <source>
        <dbReference type="ARBA" id="ARBA00022722"/>
    </source>
</evidence>
<comment type="similarity">
    <text evidence="3">Belongs to the RNase Z family.</text>
</comment>
<dbReference type="InterPro" id="IPR047151">
    <property type="entry name" value="RNZ2-like"/>
</dbReference>
<organism evidence="14 15">
    <name type="scientific">Testicularia cyperi</name>
    <dbReference type="NCBI Taxonomy" id="1882483"/>
    <lineage>
        <taxon>Eukaryota</taxon>
        <taxon>Fungi</taxon>
        <taxon>Dikarya</taxon>
        <taxon>Basidiomycota</taxon>
        <taxon>Ustilaginomycotina</taxon>
        <taxon>Ustilaginomycetes</taxon>
        <taxon>Ustilaginales</taxon>
        <taxon>Anthracoideaceae</taxon>
        <taxon>Testicularia</taxon>
    </lineage>
</organism>
<dbReference type="Pfam" id="PF13691">
    <property type="entry name" value="Lactamase_B_4"/>
    <property type="match status" value="1"/>
</dbReference>
<evidence type="ECO:0000256" key="4">
    <source>
        <dbReference type="ARBA" id="ARBA00012477"/>
    </source>
</evidence>
<feature type="region of interest" description="Disordered" evidence="11">
    <location>
        <begin position="138"/>
        <end position="162"/>
    </location>
</feature>
<dbReference type="Proteomes" id="UP000246740">
    <property type="component" value="Unassembled WGS sequence"/>
</dbReference>
<dbReference type="EC" id="3.1.26.11" evidence="4"/>
<reference evidence="14 15" key="1">
    <citation type="journal article" date="2018" name="Mol. Biol. Evol.">
        <title>Broad Genomic Sampling Reveals a Smut Pathogenic Ancestry of the Fungal Clade Ustilaginomycotina.</title>
        <authorList>
            <person name="Kijpornyongpan T."/>
            <person name="Mondo S.J."/>
            <person name="Barry K."/>
            <person name="Sandor L."/>
            <person name="Lee J."/>
            <person name="Lipzen A."/>
            <person name="Pangilinan J."/>
            <person name="LaButti K."/>
            <person name="Hainaut M."/>
            <person name="Henrissat B."/>
            <person name="Grigoriev I.V."/>
            <person name="Spatafora J.W."/>
            <person name="Aime M.C."/>
        </authorList>
    </citation>
    <scope>NUCLEOTIDE SEQUENCE [LARGE SCALE GENOMIC DNA]</scope>
    <source>
        <strain evidence="14 15">MCA 3645</strain>
    </source>
</reference>
<evidence type="ECO:0000313" key="14">
    <source>
        <dbReference type="EMBL" id="PWZ03741.1"/>
    </source>
</evidence>
<keyword evidence="8" id="KW-0255">Endonuclease</keyword>
<comment type="catalytic activity">
    <reaction evidence="1">
        <text>Endonucleolytic cleavage of RNA, removing extra 3' nucleotides from tRNA precursor, generating 3' termini of tRNAs. A 3'-hydroxy group is left at the tRNA terminus and a 5'-phosphoryl group is left at the trailer molecule.</text>
        <dbReference type="EC" id="3.1.26.11"/>
    </reaction>
</comment>
<dbReference type="EMBL" id="KZ819188">
    <property type="protein sequence ID" value="PWZ03741.1"/>
    <property type="molecule type" value="Genomic_DNA"/>
</dbReference>
<dbReference type="GO" id="GO:0046872">
    <property type="term" value="F:metal ion binding"/>
    <property type="evidence" value="ECO:0007669"/>
    <property type="project" value="UniProtKB-KW"/>
</dbReference>
<dbReference type="FunCoup" id="A0A317Y2E5">
    <property type="interactions" value="521"/>
</dbReference>
<keyword evidence="6" id="KW-0540">Nuclease</keyword>
<evidence type="ECO:0000259" key="12">
    <source>
        <dbReference type="Pfam" id="PF12706"/>
    </source>
</evidence>
<evidence type="ECO:0000256" key="7">
    <source>
        <dbReference type="ARBA" id="ARBA00022723"/>
    </source>
</evidence>
<evidence type="ECO:0000256" key="9">
    <source>
        <dbReference type="ARBA" id="ARBA00022801"/>
    </source>
</evidence>
<evidence type="ECO:0000256" key="5">
    <source>
        <dbReference type="ARBA" id="ARBA00022694"/>
    </source>
</evidence>
<feature type="domain" description="Metallo-beta-lactamase" evidence="12">
    <location>
        <begin position="761"/>
        <end position="983"/>
    </location>
</feature>
<feature type="region of interest" description="Disordered" evidence="11">
    <location>
        <begin position="596"/>
        <end position="637"/>
    </location>
</feature>
<feature type="region of interest" description="Disordered" evidence="11">
    <location>
        <begin position="1071"/>
        <end position="1114"/>
    </location>
</feature>
<protein>
    <recommendedName>
        <fullName evidence="4">ribonuclease Z</fullName>
        <ecNumber evidence="4">3.1.26.11</ecNumber>
    </recommendedName>
</protein>
<proteinExistence type="inferred from homology"/>
<evidence type="ECO:0000256" key="3">
    <source>
        <dbReference type="ARBA" id="ARBA00007823"/>
    </source>
</evidence>
<dbReference type="PANTHER" id="PTHR12553">
    <property type="entry name" value="ZINC PHOSPHODIESTERASE ELAC PROTEIN 2"/>
    <property type="match status" value="1"/>
</dbReference>
<keyword evidence="9" id="KW-0378">Hydrolase</keyword>
<dbReference type="Pfam" id="PF12706">
    <property type="entry name" value="Lactamase_B_2"/>
    <property type="match status" value="1"/>
</dbReference>
<comment type="cofactor">
    <cofactor evidence="2">
        <name>Zn(2+)</name>
        <dbReference type="ChEBI" id="CHEBI:29105"/>
    </cofactor>
</comment>
<feature type="compositionally biased region" description="Polar residues" evidence="11">
    <location>
        <begin position="617"/>
        <end position="629"/>
    </location>
</feature>
<evidence type="ECO:0000313" key="15">
    <source>
        <dbReference type="Proteomes" id="UP000246740"/>
    </source>
</evidence>
<dbReference type="InterPro" id="IPR001279">
    <property type="entry name" value="Metallo-B-lactamas"/>
</dbReference>
<gene>
    <name evidence="14" type="ORF">BCV70DRAFT_154570</name>
</gene>
<dbReference type="Gene3D" id="3.60.15.10">
    <property type="entry name" value="Ribonuclease Z/Hydroxyacylglutathione hydrolase-like"/>
    <property type="match status" value="2"/>
</dbReference>
<dbReference type="GO" id="GO:1990180">
    <property type="term" value="P:mitochondrial tRNA 3'-end processing"/>
    <property type="evidence" value="ECO:0007669"/>
    <property type="project" value="TreeGrafter"/>
</dbReference>
<keyword evidence="7" id="KW-0479">Metal-binding</keyword>
<evidence type="ECO:0000256" key="10">
    <source>
        <dbReference type="ARBA" id="ARBA00022833"/>
    </source>
</evidence>
<dbReference type="GO" id="GO:0005739">
    <property type="term" value="C:mitochondrion"/>
    <property type="evidence" value="ECO:0007669"/>
    <property type="project" value="TreeGrafter"/>
</dbReference>
<keyword evidence="10" id="KW-0862">Zinc</keyword>
<evidence type="ECO:0000256" key="2">
    <source>
        <dbReference type="ARBA" id="ARBA00001947"/>
    </source>
</evidence>
<feature type="region of interest" description="Disordered" evidence="11">
    <location>
        <begin position="662"/>
        <end position="681"/>
    </location>
</feature>
<evidence type="ECO:0000256" key="11">
    <source>
        <dbReference type="SAM" id="MobiDB-lite"/>
    </source>
</evidence>
<dbReference type="SUPFAM" id="SSF56281">
    <property type="entry name" value="Metallo-hydrolase/oxidoreductase"/>
    <property type="match status" value="2"/>
</dbReference>
<feature type="region of interest" description="Disordered" evidence="11">
    <location>
        <begin position="998"/>
        <end position="1032"/>
    </location>
</feature>
<dbReference type="OrthoDB" id="527344at2759"/>
<dbReference type="InterPro" id="IPR027794">
    <property type="entry name" value="tRNase_Z_dom"/>
</dbReference>
<sequence length="1287" mass="138287">MLADLRILHVPSSDTNVLPAVVLQVGADRYLFNVGEGTSRSATQRKANLSRISAIFVPRVGWEAIGGLPGVLMSMADGQRAQQTLYGPHGLRYALATMRTYAKRDIMKLSINEIDTAPTTADEPVYQDSNLSIRAVTLTPTSSEERSAKKLKSSPNGSPADRVDAKTLHKVDQMWRRPNFNPTALGGAEADAWIQLVSDSIFNDTLRQKRAQAASADKVVDASAAETTADMDVEPEEPAPVANSSQVGRGSTRAWRAPLSPAFVPRKLPASLTIADRIHRTEDIADPAEGGQSPVLAFICEAHPQRGKFDPARATAEGVTPGPAFAALTRGEDVAFARPRSWHSMPAGERKKWIQCRRDATRPNHKPKPNANANANANANTNANATKEEAPAAWNDTEDIVVRSADVMGPSRMGAVVVHMYLPSVDYIESLVGSAEATAAFQPYLESSNAGKQRDQSRTPHVILHSAPSEVLCDPRYQRWMHAFGPECHHILANRDVCANKLMFPSSATIPLRLSRLDPVMFRVPQYQLLPRQPIERLFPADANSSLRTTPAEADQLVQLHPRGVPTRHVSGAPDFDWLPDSEEAQRFAAFDHQPLLQESPEQTKQLAKAKAKNAKSTARPNQAESGQTDSEEPVRQVRLQEARKLAWSEFLDVVEEIKAASAASAPTDTGAGADPSAGMAAAVDPKDDLLVTTLGTGSAAPSKYRNVISTLIQTPRSGNILLDAGESTYGLLRRKFGCRRDGDGDGDADPSGALRGQDVDEILRELRVLFISHIHADHHIGLVRILLERRRLRRGCRQPLYLVATSFVHTYLQEYQTLEKLGLDDGDVILLNNEELDYRTGVDPLPLPKGAAAAAAAKADGSSSPSSPYVQKIRADHAKHVEAVKQLMGLEHLHTARVVHRGSHCYGLVVRHRDGWSLTYSGDTRPAPELVAAGRGCSLLIHEATLEDSQLDMAIAKGHSTFGEAIRVGGLMGARNILLTHFSQRYPKMARSSLFAASSAGQAQQQSPNGGTTDKRGKETPTTAPTPKPTPIALAFDMVTYPLSQFAKVQSYTPAMEALFAADVDPDDDADSCLVPPHQASAPVLKNVPSSASSKAPHSVAQTRTTNDAGTSNQGNASCSLYCGGFDDSVGAVASQTFSSVADGGQQGRQGVPTRLRKTMKPTAWGYVGIIISVSPSLSLAAGGAARVTISDVWMATVITSAQTMALGLVDGAFGFDILSLKPDGGEGCWRCILRTPADRASHLVSALAILPPPTTEAVGSGDKVRLRLTTVGPATSIQTLQTLLR</sequence>
<feature type="compositionally biased region" description="Low complexity" evidence="11">
    <location>
        <begin position="671"/>
        <end position="681"/>
    </location>
</feature>
<dbReference type="PANTHER" id="PTHR12553:SF49">
    <property type="entry name" value="ZINC PHOSPHODIESTERASE ELAC PROTEIN 2"/>
    <property type="match status" value="1"/>
</dbReference>
<dbReference type="InParanoid" id="A0A317Y2E5"/>
<feature type="domain" description="tRNase Z endonuclease" evidence="13">
    <location>
        <begin position="7"/>
        <end position="67"/>
    </location>
</feature>
<dbReference type="STRING" id="1882483.A0A317Y2E5"/>
<dbReference type="CDD" id="cd07718">
    <property type="entry name" value="RNaseZ_ELAC1_ELAC2-C-term-like_MBL-fold"/>
    <property type="match status" value="1"/>
</dbReference>
<dbReference type="InterPro" id="IPR036866">
    <property type="entry name" value="RibonucZ/Hydroxyglut_hydro"/>
</dbReference>
<name>A0A317Y2E5_9BASI</name>
<keyword evidence="5" id="KW-0819">tRNA processing</keyword>
<evidence type="ECO:0000256" key="1">
    <source>
        <dbReference type="ARBA" id="ARBA00000402"/>
    </source>
</evidence>
<dbReference type="GO" id="GO:0042781">
    <property type="term" value="F:3'-tRNA processing endoribonuclease activity"/>
    <property type="evidence" value="ECO:0007669"/>
    <property type="project" value="UniProtKB-EC"/>
</dbReference>